<gene>
    <name evidence="1" type="ORF">F506_17835</name>
</gene>
<accession>A0ABM5V3T5</accession>
<dbReference type="EMBL" id="CP011409">
    <property type="protein sequence ID" value="AKZ64278.1"/>
    <property type="molecule type" value="Genomic_DNA"/>
</dbReference>
<proteinExistence type="predicted"/>
<organism evidence="1 2">
    <name type="scientific">Herbaspirillum hiltneri N3</name>
    <dbReference type="NCBI Taxonomy" id="1262470"/>
    <lineage>
        <taxon>Bacteria</taxon>
        <taxon>Pseudomonadati</taxon>
        <taxon>Pseudomonadota</taxon>
        <taxon>Betaproteobacteria</taxon>
        <taxon>Burkholderiales</taxon>
        <taxon>Oxalobacteraceae</taxon>
        <taxon>Herbaspirillum</taxon>
    </lineage>
</organism>
<reference evidence="2" key="1">
    <citation type="journal article" date="2015" name="Genome Announc.">
        <title>Complete Genome Sequence of Herbaspirillum hiltneri N3 (DSM 17495), Isolated from Surface-Sterilized Wheat Roots.</title>
        <authorList>
            <person name="Guizelini D."/>
            <person name="Saizaki P.M."/>
            <person name="Coimbra N.A."/>
            <person name="Weiss V.A."/>
            <person name="Faoro H."/>
            <person name="Sfeir M.Z."/>
            <person name="Baura V.A."/>
            <person name="Monteiro R.A."/>
            <person name="Chubatsu L.S."/>
            <person name="Souza E.M."/>
            <person name="Cruz L.M."/>
            <person name="Pedrosa F.O."/>
            <person name="Raittz R.T."/>
            <person name="Marchaukoski J.N."/>
            <person name="Steffens M.B."/>
        </authorList>
    </citation>
    <scope>NUCLEOTIDE SEQUENCE [LARGE SCALE GENOMIC DNA]</scope>
    <source>
        <strain evidence="2">N3</strain>
    </source>
</reference>
<dbReference type="Proteomes" id="UP000063429">
    <property type="component" value="Chromosome"/>
</dbReference>
<protein>
    <recommendedName>
        <fullName evidence="3">Tetratricopeptide repeat protein</fullName>
    </recommendedName>
</protein>
<evidence type="ECO:0000313" key="1">
    <source>
        <dbReference type="EMBL" id="AKZ64278.1"/>
    </source>
</evidence>
<name>A0ABM5V3T5_9BURK</name>
<sequence>MIVLGFVQKNGGDMLQSDEYKALLKEYEDCDQRRIAFQMKASKLLDAGDIDGAVAEFRLATTESDTSVVIFGKMVMASEKKKE</sequence>
<evidence type="ECO:0000313" key="2">
    <source>
        <dbReference type="Proteomes" id="UP000063429"/>
    </source>
</evidence>
<keyword evidence="2" id="KW-1185">Reference proteome</keyword>
<evidence type="ECO:0008006" key="3">
    <source>
        <dbReference type="Google" id="ProtNLM"/>
    </source>
</evidence>